<dbReference type="AlphaFoldDB" id="A0A183E755"/>
<evidence type="ECO:0000313" key="2">
    <source>
        <dbReference type="Proteomes" id="UP000271098"/>
    </source>
</evidence>
<dbReference type="Proteomes" id="UP000271098">
    <property type="component" value="Unassembled WGS sequence"/>
</dbReference>
<sequence>MYVSDLQGLYQCIASNDVGERSIFIGLIVEAEIDAAITDLEVNADHENAQFDLKWHLPQRMNYMDAQRSVFLLNYYLSDG</sequence>
<reference evidence="3" key="1">
    <citation type="submission" date="2016-06" db="UniProtKB">
        <authorList>
            <consortium name="WormBaseParasite"/>
        </authorList>
    </citation>
    <scope>IDENTIFICATION</scope>
</reference>
<dbReference type="EMBL" id="UYRT01084249">
    <property type="protein sequence ID" value="VDN28568.1"/>
    <property type="molecule type" value="Genomic_DNA"/>
</dbReference>
<accession>A0A183E755</accession>
<keyword evidence="2" id="KW-1185">Reference proteome</keyword>
<evidence type="ECO:0000313" key="3">
    <source>
        <dbReference type="WBParaSite" id="GPUH_0001681801-mRNA-1"/>
    </source>
</evidence>
<evidence type="ECO:0000313" key="1">
    <source>
        <dbReference type="EMBL" id="VDN28568.1"/>
    </source>
</evidence>
<dbReference type="WBParaSite" id="GPUH_0001681801-mRNA-1">
    <property type="protein sequence ID" value="GPUH_0001681801-mRNA-1"/>
    <property type="gene ID" value="GPUH_0001681801"/>
</dbReference>
<proteinExistence type="predicted"/>
<protein>
    <submittedName>
        <fullName evidence="3">I-set domain-containing protein</fullName>
    </submittedName>
</protein>
<organism evidence="3">
    <name type="scientific">Gongylonema pulchrum</name>
    <dbReference type="NCBI Taxonomy" id="637853"/>
    <lineage>
        <taxon>Eukaryota</taxon>
        <taxon>Metazoa</taxon>
        <taxon>Ecdysozoa</taxon>
        <taxon>Nematoda</taxon>
        <taxon>Chromadorea</taxon>
        <taxon>Rhabditida</taxon>
        <taxon>Spirurina</taxon>
        <taxon>Spiruromorpha</taxon>
        <taxon>Spiruroidea</taxon>
        <taxon>Gongylonematidae</taxon>
        <taxon>Gongylonema</taxon>
    </lineage>
</organism>
<reference evidence="1 2" key="2">
    <citation type="submission" date="2018-11" db="EMBL/GenBank/DDBJ databases">
        <authorList>
            <consortium name="Pathogen Informatics"/>
        </authorList>
    </citation>
    <scope>NUCLEOTIDE SEQUENCE [LARGE SCALE GENOMIC DNA]</scope>
</reference>
<name>A0A183E755_9BILA</name>
<dbReference type="OrthoDB" id="5798958at2759"/>
<gene>
    <name evidence="1" type="ORF">GPUH_LOCUS16797</name>
</gene>